<dbReference type="AlphaFoldDB" id="A0A699I2E3"/>
<protein>
    <submittedName>
        <fullName evidence="1">Uncharacterized protein</fullName>
    </submittedName>
</protein>
<organism evidence="1">
    <name type="scientific">Tanacetum cinerariifolium</name>
    <name type="common">Dalmatian daisy</name>
    <name type="synonym">Chrysanthemum cinerariifolium</name>
    <dbReference type="NCBI Taxonomy" id="118510"/>
    <lineage>
        <taxon>Eukaryota</taxon>
        <taxon>Viridiplantae</taxon>
        <taxon>Streptophyta</taxon>
        <taxon>Embryophyta</taxon>
        <taxon>Tracheophyta</taxon>
        <taxon>Spermatophyta</taxon>
        <taxon>Magnoliopsida</taxon>
        <taxon>eudicotyledons</taxon>
        <taxon>Gunneridae</taxon>
        <taxon>Pentapetalae</taxon>
        <taxon>asterids</taxon>
        <taxon>campanulids</taxon>
        <taxon>Asterales</taxon>
        <taxon>Asteraceae</taxon>
        <taxon>Asteroideae</taxon>
        <taxon>Anthemideae</taxon>
        <taxon>Anthemidinae</taxon>
        <taxon>Tanacetum</taxon>
    </lineage>
</organism>
<sequence>EWGVGCGVEGGGDVVVVLEAMAARGGE</sequence>
<comment type="caution">
    <text evidence="1">The sequence shown here is derived from an EMBL/GenBank/DDBJ whole genome shotgun (WGS) entry which is preliminary data.</text>
</comment>
<accession>A0A699I2E3</accession>
<name>A0A699I2E3_TANCI</name>
<feature type="non-terminal residue" evidence="1">
    <location>
        <position position="1"/>
    </location>
</feature>
<reference evidence="1" key="1">
    <citation type="journal article" date="2019" name="Sci. Rep.">
        <title>Draft genome of Tanacetum cinerariifolium, the natural source of mosquito coil.</title>
        <authorList>
            <person name="Yamashiro T."/>
            <person name="Shiraishi A."/>
            <person name="Satake H."/>
            <person name="Nakayama K."/>
        </authorList>
    </citation>
    <scope>NUCLEOTIDE SEQUENCE</scope>
</reference>
<gene>
    <name evidence="1" type="ORF">Tci_479316</name>
</gene>
<proteinExistence type="predicted"/>
<dbReference type="EMBL" id="BKCJ010238085">
    <property type="protein sequence ID" value="GEZ07343.1"/>
    <property type="molecule type" value="Genomic_DNA"/>
</dbReference>
<evidence type="ECO:0000313" key="1">
    <source>
        <dbReference type="EMBL" id="GEZ07343.1"/>
    </source>
</evidence>